<dbReference type="GO" id="GO:0006935">
    <property type="term" value="P:chemotaxis"/>
    <property type="evidence" value="ECO:0007669"/>
    <property type="project" value="InterPro"/>
</dbReference>
<keyword evidence="2" id="KW-0488">Methylation</keyword>
<dbReference type="SMART" id="SM00304">
    <property type="entry name" value="HAMP"/>
    <property type="match status" value="1"/>
</dbReference>
<keyword evidence="8" id="KW-0675">Receptor</keyword>
<organism evidence="8 9">
    <name type="scientific">Rugamonas rubra</name>
    <dbReference type="NCBI Taxonomy" id="758825"/>
    <lineage>
        <taxon>Bacteria</taxon>
        <taxon>Pseudomonadati</taxon>
        <taxon>Pseudomonadota</taxon>
        <taxon>Betaproteobacteria</taxon>
        <taxon>Burkholderiales</taxon>
        <taxon>Oxalobacteraceae</taxon>
        <taxon>Telluria group</taxon>
        <taxon>Rugamonas</taxon>
    </lineage>
</organism>
<dbReference type="FunFam" id="1.10.287.950:FF:000001">
    <property type="entry name" value="Methyl-accepting chemotaxis sensory transducer"/>
    <property type="match status" value="1"/>
</dbReference>
<gene>
    <name evidence="8" type="ORF">SAMN02982985_00176</name>
</gene>
<dbReference type="InterPro" id="IPR003660">
    <property type="entry name" value="HAMP_dom"/>
</dbReference>
<dbReference type="GO" id="GO:0005886">
    <property type="term" value="C:plasma membrane"/>
    <property type="evidence" value="ECO:0007669"/>
    <property type="project" value="TreeGrafter"/>
</dbReference>
<dbReference type="CDD" id="cd06225">
    <property type="entry name" value="HAMP"/>
    <property type="match status" value="1"/>
</dbReference>
<dbReference type="RefSeq" id="WP_093382358.1">
    <property type="nucleotide sequence ID" value="NZ_FOTW01000004.1"/>
</dbReference>
<proteinExistence type="inferred from homology"/>
<accession>A0A1I4HS28</accession>
<sequence length="544" mass="57328">MKIAHKILIVPAAAFGCLLLMGLLSFFSMRQNEARMHDLKENTFAAFRAASQQTIAIGQLHAEVYAKMAIAASLSEQDMKAFGEKVNQEVAQVNKEVQRLQSNPEAAELARQVPPLLEKYRSGVAQALDLASMDPNTGVAAMQGAGDSYKQLRALLAGVLARLDAHTNESLLDTKSANGRAMWASLFTMLAGVAVLSAISLWLARAVVTPIGAACAAAEQLASGDLTTRIEVRNDDEIGKLSAALATLVANWRALLGDIRVAGSTITAEARDIAQGNADLSARTESQASSLEQTAASMQDLTNTVRENADHARQANQLVLSASDVALKGGQVVSQVVHTMASIKESSNRIVDIIGVIDSIAFQTNILALNAAVEAARAGEQGRGFAVVATEVRNLAQRSATAAREIKGLIADSVEKVETGSRLADDAGQTMGHIVESVKRVTDIMGDITLASQKQSAGIDEVNSAITEMDDMTQRNAALVEQSAAAAQSMQDQAVELLRAVSNFRLDEHAAQPLAAPTSLAGLPAGRRKVAAAAPERLTASQHG</sequence>
<evidence type="ECO:0000256" key="5">
    <source>
        <dbReference type="SAM" id="Phobius"/>
    </source>
</evidence>
<evidence type="ECO:0000256" key="2">
    <source>
        <dbReference type="ARBA" id="ARBA00022481"/>
    </source>
</evidence>
<name>A0A1I4HS28_9BURK</name>
<evidence type="ECO:0000259" key="7">
    <source>
        <dbReference type="PROSITE" id="PS50885"/>
    </source>
</evidence>
<keyword evidence="5" id="KW-0812">Transmembrane</keyword>
<evidence type="ECO:0000313" key="8">
    <source>
        <dbReference type="EMBL" id="SFL44617.1"/>
    </source>
</evidence>
<feature type="transmembrane region" description="Helical" evidence="5">
    <location>
        <begin position="6"/>
        <end position="27"/>
    </location>
</feature>
<dbReference type="PROSITE" id="PS50111">
    <property type="entry name" value="CHEMOTAXIS_TRANSDUC_2"/>
    <property type="match status" value="1"/>
</dbReference>
<dbReference type="PANTHER" id="PTHR43531">
    <property type="entry name" value="PROTEIN ICFG"/>
    <property type="match status" value="1"/>
</dbReference>
<dbReference type="Proteomes" id="UP000199470">
    <property type="component" value="Unassembled WGS sequence"/>
</dbReference>
<dbReference type="STRING" id="758825.SAMN02982985_00176"/>
<dbReference type="SMART" id="SM00283">
    <property type="entry name" value="MA"/>
    <property type="match status" value="1"/>
</dbReference>
<dbReference type="PROSITE" id="PS51257">
    <property type="entry name" value="PROKAR_LIPOPROTEIN"/>
    <property type="match status" value="1"/>
</dbReference>
<comment type="subcellular location">
    <subcellularLocation>
        <location evidence="1">Membrane</location>
    </subcellularLocation>
</comment>
<dbReference type="AlphaFoldDB" id="A0A1I4HS28"/>
<dbReference type="PRINTS" id="PR00260">
    <property type="entry name" value="CHEMTRNSDUCR"/>
</dbReference>
<protein>
    <submittedName>
        <fullName evidence="8">Methyl-accepting chemotaxis protein-1, serine sensor receptor</fullName>
    </submittedName>
</protein>
<dbReference type="CDD" id="cd11386">
    <property type="entry name" value="MCP_signal"/>
    <property type="match status" value="1"/>
</dbReference>
<evidence type="ECO:0000259" key="6">
    <source>
        <dbReference type="PROSITE" id="PS50111"/>
    </source>
</evidence>
<keyword evidence="9" id="KW-1185">Reference proteome</keyword>
<evidence type="ECO:0000256" key="1">
    <source>
        <dbReference type="ARBA" id="ARBA00004370"/>
    </source>
</evidence>
<dbReference type="OrthoDB" id="8873327at2"/>
<keyword evidence="5" id="KW-1133">Transmembrane helix</keyword>
<dbReference type="GO" id="GO:0004888">
    <property type="term" value="F:transmembrane signaling receptor activity"/>
    <property type="evidence" value="ECO:0007669"/>
    <property type="project" value="InterPro"/>
</dbReference>
<comment type="similarity">
    <text evidence="3">Belongs to the methyl-accepting chemotaxis (MCP) protein family.</text>
</comment>
<feature type="domain" description="HAMP" evidence="7">
    <location>
        <begin position="205"/>
        <end position="257"/>
    </location>
</feature>
<evidence type="ECO:0000256" key="4">
    <source>
        <dbReference type="PROSITE-ProRule" id="PRU00284"/>
    </source>
</evidence>
<dbReference type="GO" id="GO:0007165">
    <property type="term" value="P:signal transduction"/>
    <property type="evidence" value="ECO:0007669"/>
    <property type="project" value="UniProtKB-KW"/>
</dbReference>
<dbReference type="PANTHER" id="PTHR43531:SF14">
    <property type="entry name" value="METHYL-ACCEPTING CHEMOTAXIS PROTEIN I-RELATED"/>
    <property type="match status" value="1"/>
</dbReference>
<dbReference type="InterPro" id="IPR051310">
    <property type="entry name" value="MCP_chemotaxis"/>
</dbReference>
<dbReference type="SUPFAM" id="SSF58104">
    <property type="entry name" value="Methyl-accepting chemotaxis protein (MCP) signaling domain"/>
    <property type="match status" value="1"/>
</dbReference>
<keyword evidence="4" id="KW-0807">Transducer</keyword>
<dbReference type="Pfam" id="PF00015">
    <property type="entry name" value="MCPsignal"/>
    <property type="match status" value="1"/>
</dbReference>
<dbReference type="Gene3D" id="1.10.287.950">
    <property type="entry name" value="Methyl-accepting chemotaxis protein"/>
    <property type="match status" value="1"/>
</dbReference>
<dbReference type="InterPro" id="IPR004090">
    <property type="entry name" value="Chemotax_Me-accpt_rcpt"/>
</dbReference>
<feature type="domain" description="Methyl-accepting transducer" evidence="6">
    <location>
        <begin position="262"/>
        <end position="491"/>
    </location>
</feature>
<dbReference type="Pfam" id="PF00672">
    <property type="entry name" value="HAMP"/>
    <property type="match status" value="1"/>
</dbReference>
<evidence type="ECO:0000256" key="3">
    <source>
        <dbReference type="ARBA" id="ARBA00029447"/>
    </source>
</evidence>
<reference evidence="8 9" key="1">
    <citation type="submission" date="2016-10" db="EMBL/GenBank/DDBJ databases">
        <authorList>
            <person name="de Groot N.N."/>
        </authorList>
    </citation>
    <scope>NUCLEOTIDE SEQUENCE [LARGE SCALE GENOMIC DNA]</scope>
    <source>
        <strain evidence="8 9">ATCC 43154</strain>
    </source>
</reference>
<dbReference type="InterPro" id="IPR004089">
    <property type="entry name" value="MCPsignal_dom"/>
</dbReference>
<dbReference type="PROSITE" id="PS50885">
    <property type="entry name" value="HAMP"/>
    <property type="match status" value="1"/>
</dbReference>
<keyword evidence="5" id="KW-0472">Membrane</keyword>
<evidence type="ECO:0000313" key="9">
    <source>
        <dbReference type="Proteomes" id="UP000199470"/>
    </source>
</evidence>
<dbReference type="EMBL" id="FOTW01000004">
    <property type="protein sequence ID" value="SFL44617.1"/>
    <property type="molecule type" value="Genomic_DNA"/>
</dbReference>